<keyword evidence="2 6" id="KW-1003">Cell membrane</keyword>
<keyword evidence="4 6" id="KW-1133">Transmembrane helix</keyword>
<accession>A0A0F6B2J8</accession>
<dbReference type="Pfam" id="PF05425">
    <property type="entry name" value="CopD"/>
    <property type="match status" value="1"/>
</dbReference>
<dbReference type="PANTHER" id="PTHR34820:SF4">
    <property type="entry name" value="INNER MEMBRANE PROTEIN YEBZ"/>
    <property type="match status" value="1"/>
</dbReference>
<feature type="transmembrane region" description="Helical" evidence="6">
    <location>
        <begin position="226"/>
        <end position="249"/>
    </location>
</feature>
<dbReference type="GO" id="GO:0046688">
    <property type="term" value="P:response to copper ion"/>
    <property type="evidence" value="ECO:0007669"/>
    <property type="project" value="UniProtKB-UniRule"/>
</dbReference>
<dbReference type="InterPro" id="IPR047689">
    <property type="entry name" value="CopD"/>
</dbReference>
<proteinExistence type="inferred from homology"/>
<dbReference type="KEGG" id="seo:STM14_2279"/>
<keyword evidence="3 6" id="KW-0812">Transmembrane</keyword>
<reference evidence="8 9" key="1">
    <citation type="journal article" date="2010" name="J. Bacteriol.">
        <title>Short-term signatures of evolutionary change in the Salmonella enterica serovar typhimurium 14028 genome.</title>
        <authorList>
            <person name="Jarvik T."/>
            <person name="Smillie C."/>
            <person name="Groisman E.A."/>
            <person name="Ochman H."/>
        </authorList>
    </citation>
    <scope>NUCLEOTIDE SEQUENCE [LARGE SCALE GENOMIC DNA]</scope>
    <source>
        <strain evidence="9">14028s / SGSC 2262</strain>
    </source>
</reference>
<evidence type="ECO:0000313" key="8">
    <source>
        <dbReference type="EMBL" id="ACY88737.1"/>
    </source>
</evidence>
<sequence>MMLTFVWITLRFIHFASVMLVYGCALYGAWLAPASIRRLMTRRFLHLQQHAAAWSVISAAFMLAVQGGLMGGGWPDVFFVSVWGAVLQTRFGAVWIWQIILALVTLAVVVIAPVKMQRRLLILTVAQFILLAGVGHATMRDGVAGTLQQINHALHLLCAAAWFGGLLPVVYCMRMAQGRWRQHAISAMMRFSRYGHFFVAGVLLTGIGNTLFITGFTAIWQTTYGQLLLLKCALVVLMVAIALTNRYVLVPRMRQENPRTDLWFVRMTQIEWGVGGIVLAIVSLFATLEPF</sequence>
<comment type="similarity">
    <text evidence="6">Belongs to the CopD family.</text>
</comment>
<evidence type="ECO:0000256" key="3">
    <source>
        <dbReference type="ARBA" id="ARBA00022692"/>
    </source>
</evidence>
<dbReference type="NCBIfam" id="NF033808">
    <property type="entry name" value="copper_CopD"/>
    <property type="match status" value="1"/>
</dbReference>
<dbReference type="BioCyc" id="SENT588858:STM14_RS10280-MONOMER"/>
<dbReference type="HOGENOM" id="CLU_075540_1_0_6"/>
<dbReference type="GO" id="GO:0006825">
    <property type="term" value="P:copper ion transport"/>
    <property type="evidence" value="ECO:0007669"/>
    <property type="project" value="InterPro"/>
</dbReference>
<evidence type="ECO:0000256" key="6">
    <source>
        <dbReference type="RuleBase" id="RU369037"/>
    </source>
</evidence>
<organism evidence="8 9">
    <name type="scientific">Salmonella typhimurium (strain 14028s / SGSC 2262)</name>
    <dbReference type="NCBI Taxonomy" id="588858"/>
    <lineage>
        <taxon>Bacteria</taxon>
        <taxon>Pseudomonadati</taxon>
        <taxon>Pseudomonadota</taxon>
        <taxon>Gammaproteobacteria</taxon>
        <taxon>Enterobacterales</taxon>
        <taxon>Enterobacteriaceae</taxon>
        <taxon>Salmonella</taxon>
    </lineage>
</organism>
<feature type="transmembrane region" description="Helical" evidence="6">
    <location>
        <begin position="120"/>
        <end position="138"/>
    </location>
</feature>
<keyword evidence="6" id="KW-0997">Cell inner membrane</keyword>
<gene>
    <name evidence="8" type="ordered locus">STM14_2279</name>
</gene>
<comment type="function">
    <text evidence="6">Involved in copper resistance.</text>
</comment>
<dbReference type="InterPro" id="IPR008457">
    <property type="entry name" value="Cu-R_CopD_dom"/>
</dbReference>
<feature type="transmembrane region" description="Helical" evidence="6">
    <location>
        <begin position="194"/>
        <end position="220"/>
    </location>
</feature>
<dbReference type="Proteomes" id="UP000002695">
    <property type="component" value="Chromosome"/>
</dbReference>
<evidence type="ECO:0000256" key="2">
    <source>
        <dbReference type="ARBA" id="ARBA00022475"/>
    </source>
</evidence>
<dbReference type="GO" id="GO:0005886">
    <property type="term" value="C:plasma membrane"/>
    <property type="evidence" value="ECO:0007669"/>
    <property type="project" value="UniProtKB-SubCell"/>
</dbReference>
<comment type="subcellular location">
    <subcellularLocation>
        <location evidence="6">Cell inner membrane</location>
        <topology evidence="6">Multi-pass membrane protein</topology>
    </subcellularLocation>
    <subcellularLocation>
        <location evidence="1">Cell membrane</location>
        <topology evidence="1">Multi-pass membrane protein</topology>
    </subcellularLocation>
</comment>
<evidence type="ECO:0000259" key="7">
    <source>
        <dbReference type="Pfam" id="PF05425"/>
    </source>
</evidence>
<feature type="domain" description="Copper resistance protein D" evidence="7">
    <location>
        <begin position="187"/>
        <end position="284"/>
    </location>
</feature>
<keyword evidence="9" id="KW-1185">Reference proteome</keyword>
<dbReference type="AlphaFoldDB" id="A0A0F6B2J8"/>
<feature type="transmembrane region" description="Helical" evidence="6">
    <location>
        <begin position="150"/>
        <end position="173"/>
    </location>
</feature>
<dbReference type="PATRIC" id="fig|588858.6.peg.2134"/>
<feature type="transmembrane region" description="Helical" evidence="6">
    <location>
        <begin position="52"/>
        <end position="74"/>
    </location>
</feature>
<feature type="transmembrane region" description="Helical" evidence="6">
    <location>
        <begin position="94"/>
        <end position="113"/>
    </location>
</feature>
<feature type="transmembrane region" description="Helical" evidence="6">
    <location>
        <begin position="270"/>
        <end position="288"/>
    </location>
</feature>
<evidence type="ECO:0000313" key="9">
    <source>
        <dbReference type="Proteomes" id="UP000002695"/>
    </source>
</evidence>
<dbReference type="PANTHER" id="PTHR34820">
    <property type="entry name" value="INNER MEMBRANE PROTEIN YEBZ"/>
    <property type="match status" value="1"/>
</dbReference>
<feature type="transmembrane region" description="Helical" evidence="6">
    <location>
        <begin position="12"/>
        <end position="32"/>
    </location>
</feature>
<evidence type="ECO:0000256" key="1">
    <source>
        <dbReference type="ARBA" id="ARBA00004651"/>
    </source>
</evidence>
<protein>
    <recommendedName>
        <fullName evidence="6">Copper resistance protein D</fullName>
    </recommendedName>
</protein>
<dbReference type="RefSeq" id="WP_000979702.1">
    <property type="nucleotide sequence ID" value="NC_016856.1"/>
</dbReference>
<name>A0A0F6B2J8_SALT1</name>
<dbReference type="InterPro" id="IPR032694">
    <property type="entry name" value="CopC/D"/>
</dbReference>
<evidence type="ECO:0000256" key="5">
    <source>
        <dbReference type="ARBA" id="ARBA00023136"/>
    </source>
</evidence>
<dbReference type="EMBL" id="CP001363">
    <property type="protein sequence ID" value="ACY88737.1"/>
    <property type="molecule type" value="Genomic_DNA"/>
</dbReference>
<evidence type="ECO:0000256" key="4">
    <source>
        <dbReference type="ARBA" id="ARBA00022989"/>
    </source>
</evidence>
<keyword evidence="5 6" id="KW-0472">Membrane</keyword>
<keyword evidence="6" id="KW-0186">Copper</keyword>